<evidence type="ECO:0000313" key="2">
    <source>
        <dbReference type="EMBL" id="SFQ59497.1"/>
    </source>
</evidence>
<protein>
    <recommendedName>
        <fullName evidence="4">DUF4383 domain-containing protein</fullName>
    </recommendedName>
</protein>
<dbReference type="RefSeq" id="WP_092534821.1">
    <property type="nucleotide sequence ID" value="NZ_FOWW01000010.1"/>
</dbReference>
<feature type="transmembrane region" description="Helical" evidence="1">
    <location>
        <begin position="129"/>
        <end position="149"/>
    </location>
</feature>
<keyword evidence="1" id="KW-1133">Transmembrane helix</keyword>
<evidence type="ECO:0000313" key="3">
    <source>
        <dbReference type="Proteomes" id="UP000198727"/>
    </source>
</evidence>
<dbReference type="EMBL" id="FOWW01000010">
    <property type="protein sequence ID" value="SFQ59497.1"/>
    <property type="molecule type" value="Genomic_DNA"/>
</dbReference>
<reference evidence="3" key="1">
    <citation type="submission" date="2016-10" db="EMBL/GenBank/DDBJ databases">
        <authorList>
            <person name="Varghese N."/>
            <person name="Submissions S."/>
        </authorList>
    </citation>
    <scope>NUCLEOTIDE SEQUENCE [LARGE SCALE GENOMIC DNA]</scope>
    <source>
        <strain evidence="3">CGMCC 4.5579</strain>
    </source>
</reference>
<keyword evidence="1" id="KW-0812">Transmembrane</keyword>
<keyword evidence="3" id="KW-1185">Reference proteome</keyword>
<dbReference type="OrthoDB" id="572373at2"/>
<keyword evidence="1" id="KW-0472">Membrane</keyword>
<feature type="transmembrane region" description="Helical" evidence="1">
    <location>
        <begin position="61"/>
        <end position="83"/>
    </location>
</feature>
<dbReference type="Proteomes" id="UP000198727">
    <property type="component" value="Unassembled WGS sequence"/>
</dbReference>
<evidence type="ECO:0000256" key="1">
    <source>
        <dbReference type="SAM" id="Phobius"/>
    </source>
</evidence>
<name>A0A1I5ZTG8_9PSEU</name>
<sequence length="155" mass="16636">MTALKRFYTRGEAPEAGFARTATLAVAAVFLLVGILGFVPLANTDFDQLAFAGPHSDAKLLGLFTVSVLHNAVHLLFAVAGFVMARTGRLARAYLLGGGAVYLGLWLYGLVVDEHSWANFVPVNDADDWLHLGLAAGMLLLGWFAAPGVRERRLP</sequence>
<dbReference type="AlphaFoldDB" id="A0A1I5ZTG8"/>
<dbReference type="STRING" id="587909.SAMN05421810_110109"/>
<dbReference type="Pfam" id="PF14325">
    <property type="entry name" value="DUF4383"/>
    <property type="match status" value="1"/>
</dbReference>
<evidence type="ECO:0008006" key="4">
    <source>
        <dbReference type="Google" id="ProtNLM"/>
    </source>
</evidence>
<feature type="transmembrane region" description="Helical" evidence="1">
    <location>
        <begin position="21"/>
        <end position="41"/>
    </location>
</feature>
<gene>
    <name evidence="2" type="ORF">SAMN05421810_110109</name>
</gene>
<proteinExistence type="predicted"/>
<accession>A0A1I5ZTG8</accession>
<organism evidence="2 3">
    <name type="scientific">Amycolatopsis arida</name>
    <dbReference type="NCBI Taxonomy" id="587909"/>
    <lineage>
        <taxon>Bacteria</taxon>
        <taxon>Bacillati</taxon>
        <taxon>Actinomycetota</taxon>
        <taxon>Actinomycetes</taxon>
        <taxon>Pseudonocardiales</taxon>
        <taxon>Pseudonocardiaceae</taxon>
        <taxon>Amycolatopsis</taxon>
    </lineage>
</organism>
<feature type="transmembrane region" description="Helical" evidence="1">
    <location>
        <begin position="90"/>
        <end position="109"/>
    </location>
</feature>